<sequence>MRRQGRAVETEPVRDHPVRDSLLRAPLRSEGIAASGGVTAGAACPAGSAGGDDPRPAEALWKATPRRRPT</sequence>
<keyword evidence="3" id="KW-1185">Reference proteome</keyword>
<dbReference type="EMBL" id="CAIE01000039">
    <property type="protein sequence ID" value="CCH20989.1"/>
    <property type="molecule type" value="Genomic_DNA"/>
</dbReference>
<accession>I0LAZ2</accession>
<dbReference type="Proteomes" id="UP000003448">
    <property type="component" value="Unassembled WGS sequence"/>
</dbReference>
<evidence type="ECO:0000313" key="2">
    <source>
        <dbReference type="EMBL" id="CCH20989.1"/>
    </source>
</evidence>
<dbReference type="AlphaFoldDB" id="I0LAZ2"/>
<evidence type="ECO:0000256" key="1">
    <source>
        <dbReference type="SAM" id="MobiDB-lite"/>
    </source>
</evidence>
<name>I0LAZ2_9ACTN</name>
<reference evidence="3" key="1">
    <citation type="journal article" date="2012" name="J. Bacteriol.">
        <title>Genome Sequence of Micromonospora lupini Lupac 08, Isolated from Root Nodules of Lupinus angustifolius.</title>
        <authorList>
            <person name="Alonso-Vega P."/>
            <person name="Normand P."/>
            <person name="Bacigalupe R."/>
            <person name="Pujic P."/>
            <person name="Lajus A."/>
            <person name="Vallenet D."/>
            <person name="Carro L."/>
            <person name="Coll P."/>
            <person name="Trujillo M.E."/>
        </authorList>
    </citation>
    <scope>NUCLEOTIDE SEQUENCE [LARGE SCALE GENOMIC DNA]</scope>
    <source>
        <strain evidence="3">Lupac 08</strain>
    </source>
</reference>
<organism evidence="2 3">
    <name type="scientific">Micromonospora lupini str. Lupac 08</name>
    <dbReference type="NCBI Taxonomy" id="1150864"/>
    <lineage>
        <taxon>Bacteria</taxon>
        <taxon>Bacillati</taxon>
        <taxon>Actinomycetota</taxon>
        <taxon>Actinomycetes</taxon>
        <taxon>Micromonosporales</taxon>
        <taxon>Micromonosporaceae</taxon>
        <taxon>Micromonospora</taxon>
    </lineage>
</organism>
<evidence type="ECO:0000313" key="3">
    <source>
        <dbReference type="Proteomes" id="UP000003448"/>
    </source>
</evidence>
<comment type="caution">
    <text evidence="2">The sequence shown here is derived from an EMBL/GenBank/DDBJ whole genome shotgun (WGS) entry which is preliminary data.</text>
</comment>
<gene>
    <name evidence="2" type="ORF">MILUP08_45882</name>
</gene>
<feature type="compositionally biased region" description="Basic and acidic residues" evidence="1">
    <location>
        <begin position="1"/>
        <end position="22"/>
    </location>
</feature>
<feature type="region of interest" description="Disordered" evidence="1">
    <location>
        <begin position="1"/>
        <end position="70"/>
    </location>
</feature>
<proteinExistence type="predicted"/>
<protein>
    <submittedName>
        <fullName evidence="2">Uncharacterized protein</fullName>
    </submittedName>
</protein>